<name>A0A3N1KHH5_9PROT</name>
<feature type="chain" id="PRO_5018169541" description="Septal ring factor EnvC (AmiA/AmiB activator)" evidence="2">
    <location>
        <begin position="39"/>
        <end position="482"/>
    </location>
</feature>
<protein>
    <recommendedName>
        <fullName evidence="5">Septal ring factor EnvC (AmiA/AmiB activator)</fullName>
    </recommendedName>
</protein>
<feature type="coiled-coil region" evidence="1">
    <location>
        <begin position="117"/>
        <end position="170"/>
    </location>
</feature>
<evidence type="ECO:0008006" key="5">
    <source>
        <dbReference type="Google" id="ProtNLM"/>
    </source>
</evidence>
<feature type="signal peptide" evidence="2">
    <location>
        <begin position="1"/>
        <end position="38"/>
    </location>
</feature>
<organism evidence="3 4">
    <name type="scientific">Stella humosa</name>
    <dbReference type="NCBI Taxonomy" id="94"/>
    <lineage>
        <taxon>Bacteria</taxon>
        <taxon>Pseudomonadati</taxon>
        <taxon>Pseudomonadota</taxon>
        <taxon>Alphaproteobacteria</taxon>
        <taxon>Rhodospirillales</taxon>
        <taxon>Stellaceae</taxon>
        <taxon>Stella</taxon>
    </lineage>
</organism>
<evidence type="ECO:0000256" key="1">
    <source>
        <dbReference type="SAM" id="Coils"/>
    </source>
</evidence>
<gene>
    <name evidence="3" type="ORF">EDC65_5358</name>
</gene>
<keyword evidence="2" id="KW-0732">Signal</keyword>
<dbReference type="EMBL" id="RJKX01000019">
    <property type="protein sequence ID" value="ROP81023.1"/>
    <property type="molecule type" value="Genomic_DNA"/>
</dbReference>
<keyword evidence="1" id="KW-0175">Coiled coil</keyword>
<feature type="coiled-coil region" evidence="1">
    <location>
        <begin position="38"/>
        <end position="72"/>
    </location>
</feature>
<sequence>MPAGGKGVGMSASTRVRAALSGASLLVLALALAGPASAQTLTQQVRQLTGELKTLREQIDGLGRQVEERAQEGVASRREVEQSFRDWFAESIRRTERMEELSVAGQRQQAVATATAEATLKAAIDHLSQRVERLQKDMGTLPDAAVVARLDAARAEIDGRMQRLEELAARPPAPAPTVEDGGALAAGLERRIDGVAEDVAARLAAQDAALARLAATVERLEREEVARADQVATTTDAVRALLDRARTELAARIDGIDRQSTERDAAQEAATAALRTTLAETATAMAERIERVERDTASIAQQRSLVGEARLERLLGAAVHLSAITQTARPFARELAYVRQIGEGVRGIEGPVNELLVHAARGAPTIMDLRQSFDGLAPAVIARAGARDEGWTGTARRWATEAGSRFGVVDPPPPTAARSAVLAAEVHLARGQLAQAVAALTPLDPAALSQAATWIIHARSRISIDQAATELVNRVMAQVLTR</sequence>
<accession>A0A3N1KHH5</accession>
<proteinExistence type="predicted"/>
<dbReference type="Proteomes" id="UP000278222">
    <property type="component" value="Unassembled WGS sequence"/>
</dbReference>
<keyword evidence="4" id="KW-1185">Reference proteome</keyword>
<comment type="caution">
    <text evidence="3">The sequence shown here is derived from an EMBL/GenBank/DDBJ whole genome shotgun (WGS) entry which is preliminary data.</text>
</comment>
<reference evidence="3 4" key="1">
    <citation type="submission" date="2018-11" db="EMBL/GenBank/DDBJ databases">
        <title>Genomic Encyclopedia of Type Strains, Phase IV (KMG-IV): sequencing the most valuable type-strain genomes for metagenomic binning, comparative biology and taxonomic classification.</title>
        <authorList>
            <person name="Goeker M."/>
        </authorList>
    </citation>
    <scope>NUCLEOTIDE SEQUENCE [LARGE SCALE GENOMIC DNA]</scope>
    <source>
        <strain evidence="3 4">DSM 5900</strain>
    </source>
</reference>
<evidence type="ECO:0000256" key="2">
    <source>
        <dbReference type="SAM" id="SignalP"/>
    </source>
</evidence>
<evidence type="ECO:0000313" key="4">
    <source>
        <dbReference type="Proteomes" id="UP000278222"/>
    </source>
</evidence>
<dbReference type="AlphaFoldDB" id="A0A3N1KHH5"/>
<evidence type="ECO:0000313" key="3">
    <source>
        <dbReference type="EMBL" id="ROP81023.1"/>
    </source>
</evidence>